<dbReference type="Gene3D" id="1.10.630.10">
    <property type="entry name" value="Cytochrome P450"/>
    <property type="match status" value="1"/>
</dbReference>
<dbReference type="GO" id="GO:0016705">
    <property type="term" value="F:oxidoreductase activity, acting on paired donors, with incorporation or reduction of molecular oxygen"/>
    <property type="evidence" value="ECO:0007669"/>
    <property type="project" value="InterPro"/>
</dbReference>
<dbReference type="GO" id="GO:0004497">
    <property type="term" value="F:monooxygenase activity"/>
    <property type="evidence" value="ECO:0007669"/>
    <property type="project" value="InterPro"/>
</dbReference>
<evidence type="ECO:0000313" key="2">
    <source>
        <dbReference type="Proteomes" id="UP000629468"/>
    </source>
</evidence>
<comment type="caution">
    <text evidence="1">The sequence shown here is derived from an EMBL/GenBank/DDBJ whole genome shotgun (WGS) entry which is preliminary data.</text>
</comment>
<dbReference type="Proteomes" id="UP000629468">
    <property type="component" value="Unassembled WGS sequence"/>
</dbReference>
<name>A0A8H7KIF4_AGABI</name>
<evidence type="ECO:0000313" key="1">
    <source>
        <dbReference type="EMBL" id="KAF7777697.1"/>
    </source>
</evidence>
<evidence type="ECO:0008006" key="3">
    <source>
        <dbReference type="Google" id="ProtNLM"/>
    </source>
</evidence>
<dbReference type="InterPro" id="IPR036396">
    <property type="entry name" value="Cyt_P450_sf"/>
</dbReference>
<organism evidence="1 2">
    <name type="scientific">Agaricus bisporus var. burnettii</name>
    <dbReference type="NCBI Taxonomy" id="192524"/>
    <lineage>
        <taxon>Eukaryota</taxon>
        <taxon>Fungi</taxon>
        <taxon>Dikarya</taxon>
        <taxon>Basidiomycota</taxon>
        <taxon>Agaricomycotina</taxon>
        <taxon>Agaricomycetes</taxon>
        <taxon>Agaricomycetidae</taxon>
        <taxon>Agaricales</taxon>
        <taxon>Agaricineae</taxon>
        <taxon>Agaricaceae</taxon>
        <taxon>Agaricus</taxon>
    </lineage>
</organism>
<sequence>MPCARELFIVLILSAIFTFVLSRSLLSRRTRQRHRERPASETSSTSTFFTLNSITTLLNPPRTSLNQLLQERASANHHLSRTLNLTNTFVDADPDVHTRFVQHSHTLLKHANSSGWARFQETCSQAVDLSLNEYPSLILSDTTNGEDIPFDHFVQIVVLRTILAGLLDIGKDVDELDIRSLASVTTIINQLWTYSKSPGNTNKETSSSLSQRLQSHLGQLVPPESGLSNPIDFVVPTWETLWRVCATLIARIQEDQSYEDVFHEFLHAETPINRQFNVSVNLYGFSVRDFVAESMRLHPPVKRISRFQTHSTSSNDHYHIFRSSDSSPIPGPTRVVADIEKVLRDTEIWSEDAPFFNPRRHREQQSGTVGVHEQIRAETLKLVFGHGPLRCVAASWAPVAAAVIGATIVGQIREGGFEVVVGDRIGGRVGWSGWKVRRRSD</sequence>
<gene>
    <name evidence="1" type="ORF">Agabi119p4_3769</name>
</gene>
<proteinExistence type="predicted"/>
<dbReference type="AlphaFoldDB" id="A0A8H7KIF4"/>
<dbReference type="SUPFAM" id="SSF48264">
    <property type="entry name" value="Cytochrome P450"/>
    <property type="match status" value="1"/>
</dbReference>
<dbReference type="GO" id="GO:0020037">
    <property type="term" value="F:heme binding"/>
    <property type="evidence" value="ECO:0007669"/>
    <property type="project" value="InterPro"/>
</dbReference>
<dbReference type="EMBL" id="JABXXO010000005">
    <property type="protein sequence ID" value="KAF7777697.1"/>
    <property type="molecule type" value="Genomic_DNA"/>
</dbReference>
<reference evidence="1 2" key="1">
    <citation type="journal article" name="Sci. Rep.">
        <title>Telomere-to-telomere assembled and centromere annotated genomes of the two main subspecies of the button mushroom Agaricus bisporus reveal especially polymorphic chromosome ends.</title>
        <authorList>
            <person name="Sonnenberg A.S.M."/>
            <person name="Sedaghat-Telgerd N."/>
            <person name="Lavrijssen B."/>
            <person name="Ohm R.A."/>
            <person name="Hendrickx P.M."/>
            <person name="Scholtmeijer K."/>
            <person name="Baars J.J.P."/>
            <person name="van Peer A."/>
        </authorList>
    </citation>
    <scope>NUCLEOTIDE SEQUENCE [LARGE SCALE GENOMIC DNA]</scope>
    <source>
        <strain evidence="1 2">H119_p4</strain>
    </source>
</reference>
<dbReference type="GO" id="GO:0005506">
    <property type="term" value="F:iron ion binding"/>
    <property type="evidence" value="ECO:0007669"/>
    <property type="project" value="InterPro"/>
</dbReference>
<protein>
    <recommendedName>
        <fullName evidence="3">Cytochrome P450</fullName>
    </recommendedName>
</protein>
<accession>A0A8H7KIF4</accession>